<evidence type="ECO:0000256" key="4">
    <source>
        <dbReference type="ARBA" id="ARBA00023136"/>
    </source>
</evidence>
<feature type="transmembrane region" description="Helical" evidence="6">
    <location>
        <begin position="114"/>
        <end position="132"/>
    </location>
</feature>
<organism evidence="8 9">
    <name type="scientific">Pedococcus cremeus</name>
    <dbReference type="NCBI Taxonomy" id="587636"/>
    <lineage>
        <taxon>Bacteria</taxon>
        <taxon>Bacillati</taxon>
        <taxon>Actinomycetota</taxon>
        <taxon>Actinomycetes</taxon>
        <taxon>Micrococcales</taxon>
        <taxon>Intrasporangiaceae</taxon>
        <taxon>Pedococcus</taxon>
    </lineage>
</organism>
<dbReference type="Proteomes" id="UP000199019">
    <property type="component" value="Unassembled WGS sequence"/>
</dbReference>
<proteinExistence type="predicted"/>
<evidence type="ECO:0000256" key="6">
    <source>
        <dbReference type="SAM" id="Phobius"/>
    </source>
</evidence>
<feature type="transmembrane region" description="Helical" evidence="6">
    <location>
        <begin position="42"/>
        <end position="59"/>
    </location>
</feature>
<feature type="transmembrane region" description="Helical" evidence="6">
    <location>
        <begin position="327"/>
        <end position="346"/>
    </location>
</feature>
<keyword evidence="3 6" id="KW-1133">Transmembrane helix</keyword>
<feature type="transmembrane region" description="Helical" evidence="6">
    <location>
        <begin position="258"/>
        <end position="284"/>
    </location>
</feature>
<evidence type="ECO:0000259" key="7">
    <source>
        <dbReference type="Pfam" id="PF13515"/>
    </source>
</evidence>
<comment type="subcellular location">
    <subcellularLocation>
        <location evidence="1">Membrane</location>
        <topology evidence="1">Multi-pass membrane protein</topology>
    </subcellularLocation>
</comment>
<evidence type="ECO:0000256" key="3">
    <source>
        <dbReference type="ARBA" id="ARBA00022989"/>
    </source>
</evidence>
<evidence type="ECO:0000256" key="5">
    <source>
        <dbReference type="SAM" id="MobiDB-lite"/>
    </source>
</evidence>
<evidence type="ECO:0000313" key="9">
    <source>
        <dbReference type="Proteomes" id="UP000199019"/>
    </source>
</evidence>
<feature type="domain" description="Integral membrane bound transporter" evidence="7">
    <location>
        <begin position="215"/>
        <end position="339"/>
    </location>
</feature>
<evidence type="ECO:0000313" key="8">
    <source>
        <dbReference type="EMBL" id="SES20985.1"/>
    </source>
</evidence>
<gene>
    <name evidence="8" type="ORF">SAMN05216199_2339</name>
</gene>
<evidence type="ECO:0000256" key="1">
    <source>
        <dbReference type="ARBA" id="ARBA00004141"/>
    </source>
</evidence>
<feature type="region of interest" description="Disordered" evidence="5">
    <location>
        <begin position="1"/>
        <end position="22"/>
    </location>
</feature>
<accession>A0A1H9VH21</accession>
<dbReference type="AlphaFoldDB" id="A0A1H9VH21"/>
<protein>
    <submittedName>
        <fullName evidence="8">Fusaric acid resistance protein-like</fullName>
    </submittedName>
</protein>
<feature type="transmembrane region" description="Helical" evidence="6">
    <location>
        <begin position="296"/>
        <end position="315"/>
    </location>
</feature>
<dbReference type="Pfam" id="PF13515">
    <property type="entry name" value="FUSC_2"/>
    <property type="match status" value="1"/>
</dbReference>
<dbReference type="InterPro" id="IPR049453">
    <property type="entry name" value="Memb_transporter_dom"/>
</dbReference>
<keyword evidence="4 6" id="KW-0472">Membrane</keyword>
<feature type="transmembrane region" description="Helical" evidence="6">
    <location>
        <begin position="167"/>
        <end position="188"/>
    </location>
</feature>
<evidence type="ECO:0000256" key="2">
    <source>
        <dbReference type="ARBA" id="ARBA00022692"/>
    </source>
</evidence>
<feature type="transmembrane region" description="Helical" evidence="6">
    <location>
        <begin position="88"/>
        <end position="108"/>
    </location>
</feature>
<name>A0A1H9VH21_9MICO</name>
<reference evidence="9" key="1">
    <citation type="submission" date="2016-10" db="EMBL/GenBank/DDBJ databases">
        <authorList>
            <person name="Varghese N."/>
            <person name="Submissions S."/>
        </authorList>
    </citation>
    <scope>NUCLEOTIDE SEQUENCE [LARGE SCALE GENOMIC DNA]</scope>
    <source>
        <strain evidence="9">CGMCC 1.6963</strain>
    </source>
</reference>
<feature type="transmembrane region" description="Helical" evidence="6">
    <location>
        <begin position="209"/>
        <end position="229"/>
    </location>
</feature>
<keyword evidence="2 6" id="KW-0812">Transmembrane</keyword>
<keyword evidence="9" id="KW-1185">Reference proteome</keyword>
<sequence>MLPTTRQVAADPKGKPRPVSRTGQLTHHDLFHFRPHAGAHRVALRAGISVFVPLLAVFLLGHPEWSMYAGFGAFTSLYGRNHVHLSRAAMQASVGAALVSVIVLGVAVSTLPHAAWVAVPIAGLVAAGASMLSRAQDWHPPGSLFVVFAFGGCASVPHTTADLAPALAVSGLSALFAVVVGAVGGLARGERSTPSRARLHRSWLPLQDAVAASVAGALATASGIGHPYWATVAAVAPLSARGLRGQVTRGIQRVLGTLLGLVTSGLLLSLHLAGVALLLVIAALQIGAELLVGRNYGVALLVITPLALLMGQTAFEQPAGQLLFDRGVETVIGSAVGLALVVGLNVRRRLRVQT</sequence>
<dbReference type="GO" id="GO:0016020">
    <property type="term" value="C:membrane"/>
    <property type="evidence" value="ECO:0007669"/>
    <property type="project" value="UniProtKB-SubCell"/>
</dbReference>
<dbReference type="OrthoDB" id="4989419at2"/>
<dbReference type="EMBL" id="FOHB01000004">
    <property type="protein sequence ID" value="SES20985.1"/>
    <property type="molecule type" value="Genomic_DNA"/>
</dbReference>